<keyword evidence="9" id="KW-0133">Cell shape</keyword>
<evidence type="ECO:0000256" key="6">
    <source>
        <dbReference type="ARBA" id="ARBA00022670"/>
    </source>
</evidence>
<evidence type="ECO:0000256" key="11">
    <source>
        <dbReference type="ARBA" id="ARBA00022989"/>
    </source>
</evidence>
<keyword evidence="3" id="KW-1003">Cell membrane</keyword>
<evidence type="ECO:0000256" key="4">
    <source>
        <dbReference type="ARBA" id="ARBA00022519"/>
    </source>
</evidence>
<feature type="domain" description="Penicillin-binding protein dimerisation" evidence="16">
    <location>
        <begin position="53"/>
        <end position="223"/>
    </location>
</feature>
<dbReference type="InterPro" id="IPR001460">
    <property type="entry name" value="PCN-bd_Tpept"/>
</dbReference>
<accession>A0ABT4PG64</accession>
<evidence type="ECO:0000256" key="10">
    <source>
        <dbReference type="ARBA" id="ARBA00022984"/>
    </source>
</evidence>
<evidence type="ECO:0000256" key="13">
    <source>
        <dbReference type="ARBA" id="ARBA00023316"/>
    </source>
</evidence>
<sequence>MKRDYNLERRKYVIGGAVLVVALLFIVRLFVLQIMSDDYKKHADSNAFLKKVQYPSRGVIYDRTDKLLVYNQPAYDIMVVMKEITSLDTLDLCRTLQITPDFLRKRFRDLKNRKLNPGYSPYTNQVFLSQLSAEECGVFQEKQFKFPGFYIQRRTIRQYNYNAGAHILGDIAEVSKSEMEADEYYAPGDFIGKLGVESFYEKQLRGEKGVEVLLRDAHGRIQGNYMDGAFDKPSVPGKNLTLSLDIELQMLGERLLEGKIGSIVAIEPSTGEVLCLVSSPTYDPRLMVGRNRGKNHLEMARNPWKPLLNRAIMGTYPPGSTFKTTQALTFLQEGIITTGTSYSCVGGFSYRGLHVGCHGHPSPLSLIPAIATSCNGYFCWGLYYMIGARQKYGSVQKAMNTWRDYMVSMGFGYTLGIDLPGEKRGMIPNAGYYDKAYRGSWNGLTIISIAIGQGEVTATPLQIANLGATIANRGYFITPHVVKQIEGEPLAPEYKEKRYTMVDKVHYDEVVEGMRNAVLGGTCRAANLPDIEVCGKTGTAQNHGRDHSAFMGFAPMNNPKIAIAVYVENGGWGATYGVPIGKLMIEKYLKGKLSPEDEVLATDIQQRRIDYGIHER</sequence>
<keyword evidence="5 17" id="KW-0121">Carboxypeptidase</keyword>
<gene>
    <name evidence="17" type="primary">mrdA</name>
    <name evidence="17" type="ORF">O6P32_04885</name>
</gene>
<comment type="subcellular location">
    <subcellularLocation>
        <location evidence="2">Cell membrane</location>
    </subcellularLocation>
    <subcellularLocation>
        <location evidence="1">Membrane</location>
        <topology evidence="1">Single-pass membrane protein</topology>
    </subcellularLocation>
</comment>
<keyword evidence="8 17" id="KW-0378">Hydrolase</keyword>
<dbReference type="InterPro" id="IPR050515">
    <property type="entry name" value="Beta-lactam/transpept"/>
</dbReference>
<dbReference type="SUPFAM" id="SSF56601">
    <property type="entry name" value="beta-lactamase/transpeptidase-like"/>
    <property type="match status" value="1"/>
</dbReference>
<dbReference type="PANTHER" id="PTHR30627">
    <property type="entry name" value="PEPTIDOGLYCAN D,D-TRANSPEPTIDASE"/>
    <property type="match status" value="1"/>
</dbReference>
<evidence type="ECO:0000256" key="1">
    <source>
        <dbReference type="ARBA" id="ARBA00004167"/>
    </source>
</evidence>
<keyword evidence="18" id="KW-1185">Reference proteome</keyword>
<evidence type="ECO:0000313" key="17">
    <source>
        <dbReference type="EMBL" id="MCZ8372044.1"/>
    </source>
</evidence>
<keyword evidence="6" id="KW-0645">Protease</keyword>
<dbReference type="Pfam" id="PF00905">
    <property type="entry name" value="Transpeptidase"/>
    <property type="match status" value="1"/>
</dbReference>
<evidence type="ECO:0000256" key="14">
    <source>
        <dbReference type="SAM" id="Phobius"/>
    </source>
</evidence>
<dbReference type="Gene3D" id="3.90.1310.10">
    <property type="entry name" value="Penicillin-binding protein 2a (Domain 2)"/>
    <property type="match status" value="1"/>
</dbReference>
<dbReference type="PANTHER" id="PTHR30627:SF2">
    <property type="entry name" value="PEPTIDOGLYCAN D,D-TRANSPEPTIDASE MRDA"/>
    <property type="match status" value="1"/>
</dbReference>
<keyword evidence="10" id="KW-0573">Peptidoglycan synthesis</keyword>
<dbReference type="EC" id="3.4.16.4" evidence="17"/>
<dbReference type="Gene3D" id="3.30.1390.30">
    <property type="entry name" value="Penicillin-binding protein 2a, domain 3"/>
    <property type="match status" value="1"/>
</dbReference>
<protein>
    <submittedName>
        <fullName evidence="17">Penicillin-binding protein 2</fullName>
        <ecNumber evidence="17">3.4.16.4</ecNumber>
    </submittedName>
</protein>
<keyword evidence="12 14" id="KW-0472">Membrane</keyword>
<evidence type="ECO:0000256" key="7">
    <source>
        <dbReference type="ARBA" id="ARBA00022692"/>
    </source>
</evidence>
<reference evidence="17" key="1">
    <citation type="submission" date="2022-12" db="EMBL/GenBank/DDBJ databases">
        <title>Phocaeicola acetigenes sp. nov., isolated feces from a healthy human.</title>
        <authorList>
            <person name="Do H."/>
            <person name="Ha Y.B."/>
            <person name="Kim J.-S."/>
            <person name="Suh M.K."/>
            <person name="Kim H.S."/>
            <person name="Lee J.-S."/>
        </authorList>
    </citation>
    <scope>NUCLEOTIDE SEQUENCE</scope>
    <source>
        <strain evidence="17">KGMB11183</strain>
    </source>
</reference>
<keyword evidence="11 14" id="KW-1133">Transmembrane helix</keyword>
<evidence type="ECO:0000256" key="12">
    <source>
        <dbReference type="ARBA" id="ARBA00023136"/>
    </source>
</evidence>
<dbReference type="InterPro" id="IPR036138">
    <property type="entry name" value="PBP_dimer_sf"/>
</dbReference>
<feature type="transmembrane region" description="Helical" evidence="14">
    <location>
        <begin position="12"/>
        <end position="31"/>
    </location>
</feature>
<dbReference type="EMBL" id="JAPZVM010000003">
    <property type="protein sequence ID" value="MCZ8372044.1"/>
    <property type="molecule type" value="Genomic_DNA"/>
</dbReference>
<dbReference type="Proteomes" id="UP001141933">
    <property type="component" value="Unassembled WGS sequence"/>
</dbReference>
<dbReference type="NCBIfam" id="TIGR03423">
    <property type="entry name" value="pbp2_mrdA"/>
    <property type="match status" value="1"/>
</dbReference>
<keyword evidence="13" id="KW-0961">Cell wall biogenesis/degradation</keyword>
<proteinExistence type="predicted"/>
<dbReference type="Gene3D" id="3.40.710.10">
    <property type="entry name" value="DD-peptidase/beta-lactamase superfamily"/>
    <property type="match status" value="1"/>
</dbReference>
<evidence type="ECO:0000259" key="15">
    <source>
        <dbReference type="Pfam" id="PF00905"/>
    </source>
</evidence>
<organism evidence="17 18">
    <name type="scientific">Phocaeicola acetigenes</name>
    <dbReference type="NCBI Taxonomy" id="3016083"/>
    <lineage>
        <taxon>Bacteria</taxon>
        <taxon>Pseudomonadati</taxon>
        <taxon>Bacteroidota</taxon>
        <taxon>Bacteroidia</taxon>
        <taxon>Bacteroidales</taxon>
        <taxon>Bacteroidaceae</taxon>
        <taxon>Phocaeicola</taxon>
    </lineage>
</organism>
<dbReference type="InterPro" id="IPR017790">
    <property type="entry name" value="Penicillin-binding_protein_2"/>
</dbReference>
<keyword evidence="7 14" id="KW-0812">Transmembrane</keyword>
<feature type="domain" description="Penicillin-binding protein transpeptidase" evidence="15">
    <location>
        <begin position="261"/>
        <end position="578"/>
    </location>
</feature>
<dbReference type="InterPro" id="IPR005311">
    <property type="entry name" value="PBP_dimer"/>
</dbReference>
<dbReference type="Pfam" id="PF03717">
    <property type="entry name" value="PBP_dimer"/>
    <property type="match status" value="1"/>
</dbReference>
<evidence type="ECO:0000256" key="3">
    <source>
        <dbReference type="ARBA" id="ARBA00022475"/>
    </source>
</evidence>
<comment type="caution">
    <text evidence="17">The sequence shown here is derived from an EMBL/GenBank/DDBJ whole genome shotgun (WGS) entry which is preliminary data.</text>
</comment>
<keyword evidence="4" id="KW-0997">Cell inner membrane</keyword>
<dbReference type="GO" id="GO:0009002">
    <property type="term" value="F:serine-type D-Ala-D-Ala carboxypeptidase activity"/>
    <property type="evidence" value="ECO:0007669"/>
    <property type="project" value="UniProtKB-EC"/>
</dbReference>
<evidence type="ECO:0000256" key="9">
    <source>
        <dbReference type="ARBA" id="ARBA00022960"/>
    </source>
</evidence>
<evidence type="ECO:0000256" key="5">
    <source>
        <dbReference type="ARBA" id="ARBA00022645"/>
    </source>
</evidence>
<name>A0ABT4PG64_9BACT</name>
<evidence type="ECO:0000256" key="2">
    <source>
        <dbReference type="ARBA" id="ARBA00004236"/>
    </source>
</evidence>
<dbReference type="RefSeq" id="WP_269877131.1">
    <property type="nucleotide sequence ID" value="NZ_JAPZVM010000003.1"/>
</dbReference>
<evidence type="ECO:0000259" key="16">
    <source>
        <dbReference type="Pfam" id="PF03717"/>
    </source>
</evidence>
<evidence type="ECO:0000256" key="8">
    <source>
        <dbReference type="ARBA" id="ARBA00022801"/>
    </source>
</evidence>
<evidence type="ECO:0000313" key="18">
    <source>
        <dbReference type="Proteomes" id="UP001141933"/>
    </source>
</evidence>
<dbReference type="SUPFAM" id="SSF56519">
    <property type="entry name" value="Penicillin binding protein dimerisation domain"/>
    <property type="match status" value="1"/>
</dbReference>
<dbReference type="InterPro" id="IPR012338">
    <property type="entry name" value="Beta-lactam/transpept-like"/>
</dbReference>